<keyword evidence="7" id="KW-0614">Plasmid</keyword>
<feature type="transmembrane region" description="Helical" evidence="6">
    <location>
        <begin position="97"/>
        <end position="115"/>
    </location>
</feature>
<feature type="transmembrane region" description="Helical" evidence="6">
    <location>
        <begin position="305"/>
        <end position="326"/>
    </location>
</feature>
<dbReference type="InterPro" id="IPR001626">
    <property type="entry name" value="ABC_TroCD"/>
</dbReference>
<feature type="transmembrane region" description="Helical" evidence="6">
    <location>
        <begin position="63"/>
        <end position="85"/>
    </location>
</feature>
<dbReference type="GO" id="GO:0043190">
    <property type="term" value="C:ATP-binding cassette (ABC) transporter complex"/>
    <property type="evidence" value="ECO:0007669"/>
    <property type="project" value="InterPro"/>
</dbReference>
<dbReference type="GO" id="GO:0055085">
    <property type="term" value="P:transmembrane transport"/>
    <property type="evidence" value="ECO:0007669"/>
    <property type="project" value="InterPro"/>
</dbReference>
<feature type="transmembrane region" description="Helical" evidence="6">
    <location>
        <begin position="152"/>
        <end position="173"/>
    </location>
</feature>
<dbReference type="InterPro" id="IPR037294">
    <property type="entry name" value="ABC_BtuC-like"/>
</dbReference>
<proteinExistence type="inferred from homology"/>
<organism evidence="7 8">
    <name type="scientific">Halorarum salinum</name>
    <dbReference type="NCBI Taxonomy" id="2743089"/>
    <lineage>
        <taxon>Archaea</taxon>
        <taxon>Methanobacteriati</taxon>
        <taxon>Methanobacteriota</taxon>
        <taxon>Stenosarchaea group</taxon>
        <taxon>Halobacteria</taxon>
        <taxon>Halobacteriales</taxon>
        <taxon>Haloferacaceae</taxon>
        <taxon>Halorarum</taxon>
    </lineage>
</organism>
<gene>
    <name evidence="7" type="ORF">HUG12_20950</name>
</gene>
<geneLocation type="plasmid" evidence="7 8">
    <name>unnamed1</name>
</geneLocation>
<dbReference type="Proteomes" id="UP000509626">
    <property type="component" value="Plasmid unnamed1"/>
</dbReference>
<keyword evidence="4 6" id="KW-1133">Transmembrane helix</keyword>
<protein>
    <submittedName>
        <fullName evidence="7">Metal ABC transporter permease</fullName>
    </submittedName>
</protein>
<evidence type="ECO:0000313" key="7">
    <source>
        <dbReference type="EMBL" id="QLG64254.1"/>
    </source>
</evidence>
<sequence>MLVTLGQFSAQFAAASALAVLLALDPLAAVADWAVWLVDEAFGGVLHEVGYRWLGLAPLRFEFFQRSVLAAAFAAVLGPLVGTFLVNRELAMVGDTLAHTAFAGVAAGLFVNATLPVTVSPTATALVVACVTALVLETLLDRADVNADVALALLLTGGFALGSVLVTLTDGGISVGIDAHLFGSLATVSTDDVLLLAGMCVLVGGAVAAAYRPLTYVAFDPVGARAARVPVARYERLLTVLTAVVVVGAMRVMGVILVAALLVVPVATASHAARTSRGSLFAGVAFAEVAALLGVFAAYRFGTAAGGSIVLVAIAVFVAVLAAGRVRATWLGRARRRGAGDAVGAGEDRVAADAEGIDRDD</sequence>
<evidence type="ECO:0000256" key="1">
    <source>
        <dbReference type="ARBA" id="ARBA00004141"/>
    </source>
</evidence>
<accession>A0A7D5LDY4</accession>
<evidence type="ECO:0000256" key="4">
    <source>
        <dbReference type="ARBA" id="ARBA00022989"/>
    </source>
</evidence>
<dbReference type="EMBL" id="CP058580">
    <property type="protein sequence ID" value="QLG64254.1"/>
    <property type="molecule type" value="Genomic_DNA"/>
</dbReference>
<keyword evidence="8" id="KW-1185">Reference proteome</keyword>
<keyword evidence="5 6" id="KW-0472">Membrane</keyword>
<dbReference type="SUPFAM" id="SSF81345">
    <property type="entry name" value="ABC transporter involved in vitamin B12 uptake, BtuC"/>
    <property type="match status" value="1"/>
</dbReference>
<comment type="subcellular location">
    <subcellularLocation>
        <location evidence="1">Membrane</location>
        <topology evidence="1">Multi-pass membrane protein</topology>
    </subcellularLocation>
</comment>
<dbReference type="Gene3D" id="1.10.3470.10">
    <property type="entry name" value="ABC transporter involved in vitamin B12 uptake, BtuC"/>
    <property type="match status" value="1"/>
</dbReference>
<dbReference type="PANTHER" id="PTHR30477:SF0">
    <property type="entry name" value="METAL TRANSPORT SYSTEM MEMBRANE PROTEIN TM_0125-RELATED"/>
    <property type="match status" value="1"/>
</dbReference>
<dbReference type="GeneID" id="56039983"/>
<evidence type="ECO:0000256" key="3">
    <source>
        <dbReference type="ARBA" id="ARBA00022692"/>
    </source>
</evidence>
<dbReference type="PANTHER" id="PTHR30477">
    <property type="entry name" value="ABC-TRANSPORTER METAL-BINDING PROTEIN"/>
    <property type="match status" value="1"/>
</dbReference>
<dbReference type="KEGG" id="halu:HUG12_20950"/>
<comment type="similarity">
    <text evidence="2">Belongs to the ABC-3 integral membrane protein family.</text>
</comment>
<reference evidence="7 8" key="1">
    <citation type="submission" date="2020-06" db="EMBL/GenBank/DDBJ databases">
        <title>NJ-3-1, isolated from saline soil.</title>
        <authorList>
            <person name="Cui H.L."/>
            <person name="Shi X."/>
        </authorList>
    </citation>
    <scope>NUCLEOTIDE SEQUENCE [LARGE SCALE GENOMIC DNA]</scope>
    <source>
        <strain evidence="7 8">NJ-3-1</strain>
        <plasmid evidence="7 8">unnamed1</plasmid>
    </source>
</reference>
<evidence type="ECO:0000313" key="8">
    <source>
        <dbReference type="Proteomes" id="UP000509626"/>
    </source>
</evidence>
<evidence type="ECO:0000256" key="5">
    <source>
        <dbReference type="ARBA" id="ARBA00023136"/>
    </source>
</evidence>
<feature type="transmembrane region" description="Helical" evidence="6">
    <location>
        <begin position="193"/>
        <end position="211"/>
    </location>
</feature>
<dbReference type="RefSeq" id="WP_179270837.1">
    <property type="nucleotide sequence ID" value="NZ_CP058580.1"/>
</dbReference>
<name>A0A7D5LDY4_9EURY</name>
<dbReference type="OrthoDB" id="11310at2157"/>
<dbReference type="Pfam" id="PF00950">
    <property type="entry name" value="ABC-3"/>
    <property type="match status" value="1"/>
</dbReference>
<feature type="transmembrane region" description="Helical" evidence="6">
    <location>
        <begin position="280"/>
        <end position="299"/>
    </location>
</feature>
<keyword evidence="3 6" id="KW-0812">Transmembrane</keyword>
<dbReference type="AlphaFoldDB" id="A0A7D5LDY4"/>
<evidence type="ECO:0000256" key="2">
    <source>
        <dbReference type="ARBA" id="ARBA00008034"/>
    </source>
</evidence>
<evidence type="ECO:0000256" key="6">
    <source>
        <dbReference type="SAM" id="Phobius"/>
    </source>
</evidence>